<dbReference type="CDD" id="cd19411">
    <property type="entry name" value="MCP2201-like_sensor"/>
    <property type="match status" value="1"/>
</dbReference>
<evidence type="ECO:0000256" key="1">
    <source>
        <dbReference type="ARBA" id="ARBA00004651"/>
    </source>
</evidence>
<name>A0A3M5FYX4_PSESS</name>
<feature type="transmembrane region" description="Helical" evidence="11">
    <location>
        <begin position="219"/>
        <end position="238"/>
    </location>
</feature>
<dbReference type="SMART" id="SM00304">
    <property type="entry name" value="HAMP"/>
    <property type="match status" value="2"/>
</dbReference>
<dbReference type="Pfam" id="PF12729">
    <property type="entry name" value="4HB_MCP_1"/>
    <property type="match status" value="1"/>
</dbReference>
<evidence type="ECO:0000259" key="12">
    <source>
        <dbReference type="PROSITE" id="PS50111"/>
    </source>
</evidence>
<evidence type="ECO:0000256" key="11">
    <source>
        <dbReference type="SAM" id="Phobius"/>
    </source>
</evidence>
<dbReference type="Gene3D" id="6.10.340.10">
    <property type="match status" value="1"/>
</dbReference>
<dbReference type="GO" id="GO:0004888">
    <property type="term" value="F:transmembrane signaling receptor activity"/>
    <property type="evidence" value="ECO:0007669"/>
    <property type="project" value="InterPro"/>
</dbReference>
<dbReference type="InterPro" id="IPR047347">
    <property type="entry name" value="YvaQ-like_sensor"/>
</dbReference>
<dbReference type="AlphaFoldDB" id="A0A3M5FYX4"/>
<feature type="transmembrane region" description="Helical" evidence="11">
    <location>
        <begin position="40"/>
        <end position="59"/>
    </location>
</feature>
<keyword evidence="5 11" id="KW-0812">Transmembrane</keyword>
<keyword evidence="2" id="KW-1003">Cell membrane</keyword>
<dbReference type="GO" id="GO:0006935">
    <property type="term" value="P:chemotaxis"/>
    <property type="evidence" value="ECO:0007669"/>
    <property type="project" value="UniProtKB-KW"/>
</dbReference>
<evidence type="ECO:0000256" key="5">
    <source>
        <dbReference type="ARBA" id="ARBA00022692"/>
    </source>
</evidence>
<evidence type="ECO:0000259" key="13">
    <source>
        <dbReference type="PROSITE" id="PS50885"/>
    </source>
</evidence>
<sequence length="569" mass="61662">MVGQGRYALGCLTTWRQILPSKYKRALVMNLRTLTIARRAGLGFTLISLLVALLGWFALVQMSTIRQSEVAVETNWLPSMRVVNDIREIMLRIRTISLRMALDTDPASIPTYRGQLDVRLGDLDKKLGILKTFVDTPEEKTLTDQFMVTMGQYRSALDRSFVLAGQGDSTGLNKLLLVDMKQIVDGSGKQLNDLADFYVTKVDAEGKSAEAQYDKSRDIVIVFVVIAALCTIGLALWLTRSIVGPLQRAVTAAEQVANGDLTHTIEVDGEDEVTRLLRALAMMQVNLREAMRHIGSSATQLASAATELNSVTEDSYRGLNQQNAEIDQAATAINEMTSAVEEVARNAVSTSDASTQSSTSALAGQTRVIETVQSIQTLTDNVQATSTLVQNLANQSQDIGKVLDVIRSIAEQTNLLALNAAIEAARAGESGRGFAVVADEVRALAHRTQQSTLEIDSMVNAMRSVSAQALDSMNTSRDRADSTLALAKGAGESLSEITSSINQISERNLVIASAAEEQAQVSREVDRNIVNIRDLSMQSTQGANQISASSHELSRLAADLNQVVSRFKV</sequence>
<evidence type="ECO:0000256" key="4">
    <source>
        <dbReference type="ARBA" id="ARBA00022500"/>
    </source>
</evidence>
<evidence type="ECO:0000256" key="2">
    <source>
        <dbReference type="ARBA" id="ARBA00022475"/>
    </source>
</evidence>
<dbReference type="InterPro" id="IPR003660">
    <property type="entry name" value="HAMP_dom"/>
</dbReference>
<dbReference type="Pfam" id="PF00672">
    <property type="entry name" value="HAMP"/>
    <property type="match status" value="1"/>
</dbReference>
<dbReference type="GO" id="GO:0005886">
    <property type="term" value="C:plasma membrane"/>
    <property type="evidence" value="ECO:0007669"/>
    <property type="project" value="UniProtKB-SubCell"/>
</dbReference>
<dbReference type="PROSITE" id="PS50111">
    <property type="entry name" value="CHEMOTAXIS_TRANSDUC_2"/>
    <property type="match status" value="1"/>
</dbReference>
<evidence type="ECO:0000256" key="3">
    <source>
        <dbReference type="ARBA" id="ARBA00022481"/>
    </source>
</evidence>
<dbReference type="EMBL" id="RBSX01000185">
    <property type="protein sequence ID" value="RMS87944.1"/>
    <property type="molecule type" value="Genomic_DNA"/>
</dbReference>
<dbReference type="Proteomes" id="UP000270430">
    <property type="component" value="Unassembled WGS sequence"/>
</dbReference>
<evidence type="ECO:0000256" key="10">
    <source>
        <dbReference type="PROSITE-ProRule" id="PRU00284"/>
    </source>
</evidence>
<dbReference type="CDD" id="cd11386">
    <property type="entry name" value="MCP_signal"/>
    <property type="match status" value="1"/>
</dbReference>
<dbReference type="Gene3D" id="1.10.287.950">
    <property type="entry name" value="Methyl-accepting chemotaxis protein"/>
    <property type="match status" value="1"/>
</dbReference>
<comment type="similarity">
    <text evidence="9">Belongs to the methyl-accepting chemotaxis (MCP) protein family.</text>
</comment>
<organism evidence="14 15">
    <name type="scientific">Pseudomonas savastanoi</name>
    <name type="common">Pseudomonas syringae pv. savastanoi</name>
    <dbReference type="NCBI Taxonomy" id="29438"/>
    <lineage>
        <taxon>Bacteria</taxon>
        <taxon>Pseudomonadati</taxon>
        <taxon>Pseudomonadota</taxon>
        <taxon>Gammaproteobacteria</taxon>
        <taxon>Pseudomonadales</taxon>
        <taxon>Pseudomonadaceae</taxon>
        <taxon>Pseudomonas</taxon>
    </lineage>
</organism>
<dbReference type="FunFam" id="1.10.287.950:FF:000001">
    <property type="entry name" value="Methyl-accepting chemotaxis sensory transducer"/>
    <property type="match status" value="1"/>
</dbReference>
<feature type="domain" description="HAMP" evidence="13">
    <location>
        <begin position="240"/>
        <end position="292"/>
    </location>
</feature>
<keyword evidence="7 11" id="KW-0472">Membrane</keyword>
<reference evidence="14 15" key="1">
    <citation type="submission" date="2018-08" db="EMBL/GenBank/DDBJ databases">
        <title>Recombination of ecologically and evolutionarily significant loci maintains genetic cohesion in the Pseudomonas syringae species complex.</title>
        <authorList>
            <person name="Dillon M."/>
            <person name="Thakur S."/>
            <person name="Almeida R.N.D."/>
            <person name="Weir B.S."/>
            <person name="Guttman D.S."/>
        </authorList>
    </citation>
    <scope>NUCLEOTIDE SEQUENCE [LARGE SCALE GENOMIC DNA]</scope>
    <source>
        <strain evidence="14 15">ICMP 9420</strain>
    </source>
</reference>
<accession>A0A3M5FYX4</accession>
<dbReference type="PANTHER" id="PTHR32089">
    <property type="entry name" value="METHYL-ACCEPTING CHEMOTAXIS PROTEIN MCPB"/>
    <property type="match status" value="1"/>
</dbReference>
<dbReference type="InterPro" id="IPR024478">
    <property type="entry name" value="HlyB_4HB_MCP"/>
</dbReference>
<keyword evidence="4" id="KW-0145">Chemotaxis</keyword>
<dbReference type="GO" id="GO:0007165">
    <property type="term" value="P:signal transduction"/>
    <property type="evidence" value="ECO:0007669"/>
    <property type="project" value="UniProtKB-KW"/>
</dbReference>
<evidence type="ECO:0000256" key="7">
    <source>
        <dbReference type="ARBA" id="ARBA00023136"/>
    </source>
</evidence>
<dbReference type="PANTHER" id="PTHR32089:SF120">
    <property type="entry name" value="METHYL-ACCEPTING CHEMOTAXIS PROTEIN TLPQ"/>
    <property type="match status" value="1"/>
</dbReference>
<dbReference type="InterPro" id="IPR004090">
    <property type="entry name" value="Chemotax_Me-accpt_rcpt"/>
</dbReference>
<keyword evidence="8 10" id="KW-0807">Transducer</keyword>
<dbReference type="PROSITE" id="PS50885">
    <property type="entry name" value="HAMP"/>
    <property type="match status" value="1"/>
</dbReference>
<comment type="caution">
    <text evidence="14">The sequence shown here is derived from an EMBL/GenBank/DDBJ whole genome shotgun (WGS) entry which is preliminary data.</text>
</comment>
<evidence type="ECO:0000256" key="9">
    <source>
        <dbReference type="ARBA" id="ARBA00029447"/>
    </source>
</evidence>
<protein>
    <submittedName>
        <fullName evidence="14">Methyl-accepting chemotaxis protein</fullName>
    </submittedName>
</protein>
<evidence type="ECO:0000256" key="8">
    <source>
        <dbReference type="ARBA" id="ARBA00023224"/>
    </source>
</evidence>
<gene>
    <name evidence="14" type="ORF">ALP58_04914</name>
</gene>
<evidence type="ECO:0000313" key="15">
    <source>
        <dbReference type="Proteomes" id="UP000270430"/>
    </source>
</evidence>
<comment type="subcellular location">
    <subcellularLocation>
        <location evidence="1">Cell membrane</location>
        <topology evidence="1">Multi-pass membrane protein</topology>
    </subcellularLocation>
</comment>
<proteinExistence type="inferred from homology"/>
<feature type="domain" description="Methyl-accepting transducer" evidence="12">
    <location>
        <begin position="297"/>
        <end position="533"/>
    </location>
</feature>
<keyword evidence="3" id="KW-0488">Methylation</keyword>
<dbReference type="SMART" id="SM00283">
    <property type="entry name" value="MA"/>
    <property type="match status" value="1"/>
</dbReference>
<dbReference type="InterPro" id="IPR004089">
    <property type="entry name" value="MCPsignal_dom"/>
</dbReference>
<evidence type="ECO:0000256" key="6">
    <source>
        <dbReference type="ARBA" id="ARBA00022989"/>
    </source>
</evidence>
<dbReference type="PRINTS" id="PR00260">
    <property type="entry name" value="CHEMTRNSDUCR"/>
</dbReference>
<dbReference type="Pfam" id="PF00015">
    <property type="entry name" value="MCPsignal"/>
    <property type="match status" value="1"/>
</dbReference>
<keyword evidence="6 11" id="KW-1133">Transmembrane helix</keyword>
<evidence type="ECO:0000313" key="14">
    <source>
        <dbReference type="EMBL" id="RMS87944.1"/>
    </source>
</evidence>
<dbReference type="SUPFAM" id="SSF58104">
    <property type="entry name" value="Methyl-accepting chemotaxis protein (MCP) signaling domain"/>
    <property type="match status" value="1"/>
</dbReference>
<dbReference type="CDD" id="cd06225">
    <property type="entry name" value="HAMP"/>
    <property type="match status" value="1"/>
</dbReference>